<name>A0A507EHX0_9FUNG</name>
<comment type="caution">
    <text evidence="1">The sequence shown here is derived from an EMBL/GenBank/DDBJ whole genome shotgun (WGS) entry which is preliminary data.</text>
</comment>
<gene>
    <name evidence="1" type="ORF">PhCBS80983_g00077</name>
</gene>
<organism evidence="1 2">
    <name type="scientific">Powellomyces hirtus</name>
    <dbReference type="NCBI Taxonomy" id="109895"/>
    <lineage>
        <taxon>Eukaryota</taxon>
        <taxon>Fungi</taxon>
        <taxon>Fungi incertae sedis</taxon>
        <taxon>Chytridiomycota</taxon>
        <taxon>Chytridiomycota incertae sedis</taxon>
        <taxon>Chytridiomycetes</taxon>
        <taxon>Spizellomycetales</taxon>
        <taxon>Powellomycetaceae</taxon>
        <taxon>Powellomyces</taxon>
    </lineage>
</organism>
<proteinExistence type="predicted"/>
<keyword evidence="2" id="KW-1185">Reference proteome</keyword>
<dbReference type="STRING" id="109895.A0A507EHX0"/>
<dbReference type="AlphaFoldDB" id="A0A507EHX0"/>
<dbReference type="Pfam" id="PF07103">
    <property type="entry name" value="DUF1365"/>
    <property type="match status" value="1"/>
</dbReference>
<dbReference type="EMBL" id="QEAQ01000001">
    <property type="protein sequence ID" value="TPX62896.1"/>
    <property type="molecule type" value="Genomic_DNA"/>
</dbReference>
<dbReference type="PANTHER" id="PTHR33973:SF4">
    <property type="entry name" value="OS07G0153300 PROTEIN"/>
    <property type="match status" value="1"/>
</dbReference>
<dbReference type="InterPro" id="IPR010775">
    <property type="entry name" value="DUF1365"/>
</dbReference>
<dbReference type="PANTHER" id="PTHR33973">
    <property type="entry name" value="OS07G0153300 PROTEIN"/>
    <property type="match status" value="1"/>
</dbReference>
<accession>A0A507EHX0</accession>
<evidence type="ECO:0000313" key="2">
    <source>
        <dbReference type="Proteomes" id="UP000318582"/>
    </source>
</evidence>
<sequence length="555" mass="62969">MDATFSEAVLPLSLATVVVGLVLLRLSQNLRPSCWPASTPHKVYLAQTFHARYQPVRHSFRYPVFYFGVDLDKEVEVPRYSRWLIGWGRKALFSVYAKDHLKGEDTNKEDALKQGLELRQLKVKLLDLLEKLGIGRDEIGRVEFVSTPRVLGYSFNPLSLYYCYTPDTAALRAIVLEVNNTFGERHVYIADERNLSNHNVAGYDTSYNLKRAFHVSPFNNRSGVYEAHFKDPARGYLDVLLNIKRYDGDTTQSPKDTGSDPLRLSARVSGESFPLTTQTCLYLMVTYPITAFLTVPRILKEAWKLAYQHKLKVYQKPAQHLFPPDGQSLVWKAPVGFPLWCSKLVEKHVTRQVDEKRISVTLRLPNGAEYVSEPCEGGKLRSKKNATILVVTPTFFTDLVTHHNDVGESLIRTFVRGDWSCAPQDMPTILDVFRRTGPSLGSHPWQGSDAPGFAPLQVDQSWKGRMRLWVGSSLISCTQAAFGKVANFAVDPYGVQRRIERYREDLTSHGVSSDSQAYAMDNGANTEQRERARFETIWKELHRAPEQDKTVSSVF</sequence>
<dbReference type="Proteomes" id="UP000318582">
    <property type="component" value="Unassembled WGS sequence"/>
</dbReference>
<protein>
    <submittedName>
        <fullName evidence="1">Uncharacterized protein</fullName>
    </submittedName>
</protein>
<evidence type="ECO:0000313" key="1">
    <source>
        <dbReference type="EMBL" id="TPX62896.1"/>
    </source>
</evidence>
<reference evidence="1 2" key="1">
    <citation type="journal article" date="2019" name="Sci. Rep.">
        <title>Comparative genomics of chytrid fungi reveal insights into the obligate biotrophic and pathogenic lifestyle of Synchytrium endobioticum.</title>
        <authorList>
            <person name="van de Vossenberg B.T.L.H."/>
            <person name="Warris S."/>
            <person name="Nguyen H.D.T."/>
            <person name="van Gent-Pelzer M.P.E."/>
            <person name="Joly D.L."/>
            <person name="van de Geest H.C."/>
            <person name="Bonants P.J.M."/>
            <person name="Smith D.S."/>
            <person name="Levesque C.A."/>
            <person name="van der Lee T.A.J."/>
        </authorList>
    </citation>
    <scope>NUCLEOTIDE SEQUENCE [LARGE SCALE GENOMIC DNA]</scope>
    <source>
        <strain evidence="1 2">CBS 809.83</strain>
    </source>
</reference>